<feature type="region of interest" description="Disordered" evidence="1">
    <location>
        <begin position="40"/>
        <end position="62"/>
    </location>
</feature>
<sequence length="62" mass="7295">MLVLVRLRPVSLRMRHIWNKPIHTRLQPFFGRQVRLKPGTVKRDNTTDPLRGKVHPKGWTSA</sequence>
<accession>A0ABQ7YHH1</accession>
<comment type="caution">
    <text evidence="2">The sequence shown here is derived from an EMBL/GenBank/DDBJ whole genome shotgun (WGS) entry which is preliminary data.</text>
</comment>
<proteinExistence type="predicted"/>
<evidence type="ECO:0000256" key="1">
    <source>
        <dbReference type="SAM" id="MobiDB-lite"/>
    </source>
</evidence>
<dbReference type="EMBL" id="JAGKQM010000017">
    <property type="protein sequence ID" value="KAH0867617.1"/>
    <property type="molecule type" value="Genomic_DNA"/>
</dbReference>
<keyword evidence="3" id="KW-1185">Reference proteome</keyword>
<evidence type="ECO:0000313" key="2">
    <source>
        <dbReference type="EMBL" id="KAH0867617.1"/>
    </source>
</evidence>
<evidence type="ECO:0000313" key="3">
    <source>
        <dbReference type="Proteomes" id="UP000824890"/>
    </source>
</evidence>
<dbReference type="Proteomes" id="UP000824890">
    <property type="component" value="Unassembled WGS sequence"/>
</dbReference>
<reference evidence="2 3" key="1">
    <citation type="submission" date="2021-05" db="EMBL/GenBank/DDBJ databases">
        <title>Genome Assembly of Synthetic Allotetraploid Brassica napus Reveals Homoeologous Exchanges between Subgenomes.</title>
        <authorList>
            <person name="Davis J.T."/>
        </authorList>
    </citation>
    <scope>NUCLEOTIDE SEQUENCE [LARGE SCALE GENOMIC DNA]</scope>
    <source>
        <strain evidence="3">cv. Da-Ae</strain>
        <tissue evidence="2">Seedling</tissue>
    </source>
</reference>
<protein>
    <submittedName>
        <fullName evidence="2">Uncharacterized protein</fullName>
    </submittedName>
</protein>
<gene>
    <name evidence="2" type="ORF">HID58_074639</name>
</gene>
<organism evidence="2 3">
    <name type="scientific">Brassica napus</name>
    <name type="common">Rape</name>
    <dbReference type="NCBI Taxonomy" id="3708"/>
    <lineage>
        <taxon>Eukaryota</taxon>
        <taxon>Viridiplantae</taxon>
        <taxon>Streptophyta</taxon>
        <taxon>Embryophyta</taxon>
        <taxon>Tracheophyta</taxon>
        <taxon>Spermatophyta</taxon>
        <taxon>Magnoliopsida</taxon>
        <taxon>eudicotyledons</taxon>
        <taxon>Gunneridae</taxon>
        <taxon>Pentapetalae</taxon>
        <taxon>rosids</taxon>
        <taxon>malvids</taxon>
        <taxon>Brassicales</taxon>
        <taxon>Brassicaceae</taxon>
        <taxon>Brassiceae</taxon>
        <taxon>Brassica</taxon>
    </lineage>
</organism>
<name>A0ABQ7YHH1_BRANA</name>